<dbReference type="RefSeq" id="WP_075835712.1">
    <property type="nucleotide sequence ID" value="NZ_MSTI01000146.1"/>
</dbReference>
<protein>
    <recommendedName>
        <fullName evidence="1">VOC domain-containing protein</fullName>
    </recommendedName>
</protein>
<dbReference type="InterPro" id="IPR041581">
    <property type="entry name" value="Glyoxalase_6"/>
</dbReference>
<dbReference type="EMBL" id="MSTI01000146">
    <property type="protein sequence ID" value="OLV16305.1"/>
    <property type="molecule type" value="Genomic_DNA"/>
</dbReference>
<dbReference type="Pfam" id="PF18029">
    <property type="entry name" value="Glyoxalase_6"/>
    <property type="match status" value="1"/>
</dbReference>
<dbReference type="STRING" id="249408.BOO71_0012265"/>
<dbReference type="AlphaFoldDB" id="A0A1U7NTS2"/>
<keyword evidence="3" id="KW-1185">Reference proteome</keyword>
<accession>A0A1U7NTS2</accession>
<comment type="caution">
    <text evidence="2">The sequence shown here is derived from an EMBL/GenBank/DDBJ whole genome shotgun (WGS) entry which is preliminary data.</text>
</comment>
<gene>
    <name evidence="2" type="ORF">BOO71_0012265</name>
</gene>
<proteinExistence type="predicted"/>
<reference evidence="2 3" key="1">
    <citation type="submission" date="2017-01" db="EMBL/GenBank/DDBJ databases">
        <title>Genome Analysis of Deinococcus marmoris KOPRI26562.</title>
        <authorList>
            <person name="Kim J.H."/>
            <person name="Oh H.-M."/>
        </authorList>
    </citation>
    <scope>NUCLEOTIDE SEQUENCE [LARGE SCALE GENOMIC DNA]</scope>
    <source>
        <strain evidence="2 3">KOPRI26562</strain>
    </source>
</reference>
<dbReference type="SUPFAM" id="SSF54593">
    <property type="entry name" value="Glyoxalase/Bleomycin resistance protein/Dihydroxybiphenyl dioxygenase"/>
    <property type="match status" value="1"/>
</dbReference>
<evidence type="ECO:0000313" key="2">
    <source>
        <dbReference type="EMBL" id="OLV16305.1"/>
    </source>
</evidence>
<dbReference type="InterPro" id="IPR037523">
    <property type="entry name" value="VOC_core"/>
</dbReference>
<dbReference type="Gene3D" id="3.10.180.10">
    <property type="entry name" value="2,3-Dihydroxybiphenyl 1,2-Dioxygenase, domain 1"/>
    <property type="match status" value="1"/>
</dbReference>
<name>A0A1U7NTS2_9DEIO</name>
<organism evidence="2 3">
    <name type="scientific">Deinococcus marmoris</name>
    <dbReference type="NCBI Taxonomy" id="249408"/>
    <lineage>
        <taxon>Bacteria</taxon>
        <taxon>Thermotogati</taxon>
        <taxon>Deinococcota</taxon>
        <taxon>Deinococci</taxon>
        <taxon>Deinococcales</taxon>
        <taxon>Deinococcaceae</taxon>
        <taxon>Deinococcus</taxon>
    </lineage>
</organism>
<evidence type="ECO:0000313" key="3">
    <source>
        <dbReference type="Proteomes" id="UP000186607"/>
    </source>
</evidence>
<dbReference type="PANTHER" id="PTHR35908:SF1">
    <property type="entry name" value="CONSERVED PROTEIN"/>
    <property type="match status" value="1"/>
</dbReference>
<evidence type="ECO:0000259" key="1">
    <source>
        <dbReference type="PROSITE" id="PS51819"/>
    </source>
</evidence>
<dbReference type="PROSITE" id="PS51819">
    <property type="entry name" value="VOC"/>
    <property type="match status" value="1"/>
</dbReference>
<dbReference type="PANTHER" id="PTHR35908">
    <property type="entry name" value="HYPOTHETICAL FUSION PROTEIN"/>
    <property type="match status" value="1"/>
</dbReference>
<feature type="domain" description="VOC" evidence="1">
    <location>
        <begin position="3"/>
        <end position="113"/>
    </location>
</feature>
<dbReference type="Proteomes" id="UP000186607">
    <property type="component" value="Unassembled WGS sequence"/>
</dbReference>
<dbReference type="InterPro" id="IPR029068">
    <property type="entry name" value="Glyas_Bleomycin-R_OHBP_Dase"/>
</dbReference>
<dbReference type="CDD" id="cd06587">
    <property type="entry name" value="VOC"/>
    <property type="match status" value="1"/>
</dbReference>
<dbReference type="OrthoDB" id="69243at2"/>
<sequence>MLKIGSIVWGVRDLVRATTFWTAALDYLPREAPDDDWAVLIPRAGSGVQLALKLVTSESARRHHLDLYAEDQRAEVARLMALGAVRVDWRSGPDADYVVLADPDGNRFCVIQKNADWFQN</sequence>